<dbReference type="Pfam" id="PF13860">
    <property type="entry name" value="FlgD_ig"/>
    <property type="match status" value="1"/>
</dbReference>
<dbReference type="AlphaFoldDB" id="A0A1F6GB75"/>
<accession>A0A1F6GB75</accession>
<name>A0A1F6GB75_9PROT</name>
<evidence type="ECO:0000313" key="10">
    <source>
        <dbReference type="Proteomes" id="UP000178449"/>
    </source>
</evidence>
<dbReference type="Gene3D" id="2.30.30.910">
    <property type="match status" value="1"/>
</dbReference>
<evidence type="ECO:0000256" key="1">
    <source>
        <dbReference type="ARBA" id="ARBA00010577"/>
    </source>
</evidence>
<dbReference type="InterPro" id="IPR005648">
    <property type="entry name" value="FlgD"/>
</dbReference>
<dbReference type="STRING" id="1817772.A2527_07525"/>
<comment type="caution">
    <text evidence="9">The sequence shown here is derived from an EMBL/GenBank/DDBJ whole genome shotgun (WGS) entry which is preliminary data.</text>
</comment>
<comment type="function">
    <text evidence="4 5">Required for flagellar hook formation. May act as a scaffolding protein.</text>
</comment>
<evidence type="ECO:0000256" key="2">
    <source>
        <dbReference type="ARBA" id="ARBA00016013"/>
    </source>
</evidence>
<feature type="region of interest" description="Disordered" evidence="6">
    <location>
        <begin position="1"/>
        <end position="28"/>
    </location>
</feature>
<organism evidence="9 10">
    <name type="scientific">Candidatus Lambdaproteobacteria bacterium RIFOXYD2_FULL_50_16</name>
    <dbReference type="NCBI Taxonomy" id="1817772"/>
    <lineage>
        <taxon>Bacteria</taxon>
        <taxon>Pseudomonadati</taxon>
        <taxon>Pseudomonadota</taxon>
        <taxon>Candidatus Lambdaproteobacteria</taxon>
    </lineage>
</organism>
<evidence type="ECO:0000259" key="7">
    <source>
        <dbReference type="Pfam" id="PF13860"/>
    </source>
</evidence>
<dbReference type="InterPro" id="IPR025963">
    <property type="entry name" value="FLgD_Tudor"/>
</dbReference>
<evidence type="ECO:0000256" key="6">
    <source>
        <dbReference type="SAM" id="MobiDB-lite"/>
    </source>
</evidence>
<gene>
    <name evidence="9" type="ORF">A2527_07525</name>
</gene>
<dbReference type="Pfam" id="PF13861">
    <property type="entry name" value="FLgD_tudor"/>
    <property type="match status" value="1"/>
</dbReference>
<dbReference type="EMBL" id="MFNE01000024">
    <property type="protein sequence ID" value="OGG95362.1"/>
    <property type="molecule type" value="Genomic_DNA"/>
</dbReference>
<evidence type="ECO:0000256" key="5">
    <source>
        <dbReference type="RuleBase" id="RU362076"/>
    </source>
</evidence>
<reference evidence="9 10" key="1">
    <citation type="journal article" date="2016" name="Nat. Commun.">
        <title>Thousands of microbial genomes shed light on interconnected biogeochemical processes in an aquifer system.</title>
        <authorList>
            <person name="Anantharaman K."/>
            <person name="Brown C.T."/>
            <person name="Hug L.A."/>
            <person name="Sharon I."/>
            <person name="Castelle C.J."/>
            <person name="Probst A.J."/>
            <person name="Thomas B.C."/>
            <person name="Singh A."/>
            <person name="Wilkins M.J."/>
            <person name="Karaoz U."/>
            <person name="Brodie E.L."/>
            <person name="Williams K.H."/>
            <person name="Hubbard S.S."/>
            <person name="Banfield J.F."/>
        </authorList>
    </citation>
    <scope>NUCLEOTIDE SEQUENCE [LARGE SCALE GENOMIC DNA]</scope>
</reference>
<evidence type="ECO:0000259" key="8">
    <source>
        <dbReference type="Pfam" id="PF13861"/>
    </source>
</evidence>
<dbReference type="GO" id="GO:0044781">
    <property type="term" value="P:bacterial-type flagellum organization"/>
    <property type="evidence" value="ECO:0007669"/>
    <property type="project" value="UniProtKB-UniRule"/>
</dbReference>
<protein>
    <recommendedName>
        <fullName evidence="2 5">Basal-body rod modification protein FlgD</fullName>
    </recommendedName>
</protein>
<feature type="compositionally biased region" description="Polar residues" evidence="6">
    <location>
        <begin position="1"/>
        <end position="18"/>
    </location>
</feature>
<feature type="domain" description="FlgD/Vpr Ig-like" evidence="7">
    <location>
        <begin position="118"/>
        <end position="180"/>
    </location>
</feature>
<proteinExistence type="inferred from homology"/>
<keyword evidence="3 5" id="KW-1005">Bacterial flagellum biogenesis</keyword>
<comment type="similarity">
    <text evidence="1 5">Belongs to the FlgD family.</text>
</comment>
<dbReference type="Gene3D" id="2.60.40.4070">
    <property type="match status" value="1"/>
</dbReference>
<evidence type="ECO:0000256" key="4">
    <source>
        <dbReference type="ARBA" id="ARBA00024746"/>
    </source>
</evidence>
<sequence length="254" mass="27643">MSLETTRATLNQSASSLRSEAIHSSKGNANLGKKDFMNLFLTQMSNQNPTDPMDSAGMTTQLAQLGSMEQLENLNKGLDTLNQTQSSIANYQALQFIGKDVALESSEMELSRGAGQPIYYNLDSDASQLKLTVEAQDGSPVYSENMGLTTQGKHRFVWDGKNDRGILMADGVYKVKLSATLPNGEVAELTPYNSGRISQVEFKDGQAFVNAQGRQLPLSKVKRVDNASERVFSKAAPLGLMRELTPMAPAKKAE</sequence>
<dbReference type="Proteomes" id="UP000178449">
    <property type="component" value="Unassembled WGS sequence"/>
</dbReference>
<evidence type="ECO:0000256" key="3">
    <source>
        <dbReference type="ARBA" id="ARBA00022795"/>
    </source>
</evidence>
<evidence type="ECO:0000313" key="9">
    <source>
        <dbReference type="EMBL" id="OGG95362.1"/>
    </source>
</evidence>
<dbReference type="InterPro" id="IPR025965">
    <property type="entry name" value="FlgD/Vpr_Ig-like"/>
</dbReference>
<feature type="domain" description="FlgD Tudor-like" evidence="8">
    <location>
        <begin position="91"/>
        <end position="222"/>
    </location>
</feature>
<dbReference type="Pfam" id="PF03963">
    <property type="entry name" value="FlgD"/>
    <property type="match status" value="1"/>
</dbReference>